<comment type="subcellular location">
    <subcellularLocation>
        <location evidence="1">Cell membrane</location>
        <topology evidence="1">Multi-pass membrane protein</topology>
    </subcellularLocation>
</comment>
<keyword evidence="3" id="KW-0472">Membrane</keyword>
<evidence type="ECO:0000256" key="1">
    <source>
        <dbReference type="ARBA" id="ARBA00004651"/>
    </source>
</evidence>
<reference evidence="6" key="1">
    <citation type="submission" date="2017-10" db="EMBL/GenBank/DDBJ databases">
        <authorList>
            <person name="Kravchenko I.K."/>
            <person name="Grouzdev D.S."/>
        </authorList>
    </citation>
    <scope>NUCLEOTIDE SEQUENCE [LARGE SCALE GENOMIC DNA]</scope>
    <source>
        <strain evidence="6">B2</strain>
    </source>
</reference>
<dbReference type="Pfam" id="PF02254">
    <property type="entry name" value="TrkA_N"/>
    <property type="match status" value="1"/>
</dbReference>
<name>A0A2B8BL98_9PROT</name>
<dbReference type="Proteomes" id="UP000225379">
    <property type="component" value="Unassembled WGS sequence"/>
</dbReference>
<sequence length="366" mass="40078">MREAVERRLQDRRRTKPSLRPSQRKGRLLHVRSGLSAEKTLLLRVGIVAALIALVIAVFWFDRDGLKDQIDGHISFPDILYFAMITVTTVGYGDIVPVSHTARLIDAFAVTPIRIFIWFIFLGTAYELVVQRIVEEFRLSRIQKQLQGHIVLCGFGHSGFIAAQETVSKGHPADHIVVIDESEDRIQLAADCGFVGLLGDGTSEDTLKNACVGKAKAVIVSTGRDDTTILVILTVRHLSAATKIVANIKQEENIKLANLSGADLVVSPPKIGGYLMADAVETRYATPFLCDLMSAGGQMVLSERRAEPDEVGLTMAEVTAGMVVQVHSHGRDIPFTERNRYIIQPQDTLLIISPPTDARNPSPPAG</sequence>
<dbReference type="GO" id="GO:0034220">
    <property type="term" value="P:monoatomic ion transmembrane transport"/>
    <property type="evidence" value="ECO:0007669"/>
    <property type="project" value="UniProtKB-KW"/>
</dbReference>
<dbReference type="PROSITE" id="PS51201">
    <property type="entry name" value="RCK_N"/>
    <property type="match status" value="1"/>
</dbReference>
<dbReference type="Gene3D" id="1.10.287.70">
    <property type="match status" value="1"/>
</dbReference>
<feature type="transmembrane region" description="Helical" evidence="3">
    <location>
        <begin position="104"/>
        <end position="126"/>
    </location>
</feature>
<evidence type="ECO:0000259" key="4">
    <source>
        <dbReference type="PROSITE" id="PS51201"/>
    </source>
</evidence>
<feature type="transmembrane region" description="Helical" evidence="3">
    <location>
        <begin position="41"/>
        <end position="61"/>
    </location>
</feature>
<dbReference type="AlphaFoldDB" id="A0A2B8BL98"/>
<dbReference type="Pfam" id="PF07885">
    <property type="entry name" value="Ion_trans_2"/>
    <property type="match status" value="1"/>
</dbReference>
<feature type="region of interest" description="Disordered" evidence="2">
    <location>
        <begin position="1"/>
        <end position="23"/>
    </location>
</feature>
<dbReference type="GO" id="GO:0005886">
    <property type="term" value="C:plasma membrane"/>
    <property type="evidence" value="ECO:0007669"/>
    <property type="project" value="UniProtKB-SubCell"/>
</dbReference>
<dbReference type="InterPro" id="IPR003148">
    <property type="entry name" value="RCK_N"/>
</dbReference>
<keyword evidence="5" id="KW-0813">Transport</keyword>
<dbReference type="SUPFAM" id="SSF51735">
    <property type="entry name" value="NAD(P)-binding Rossmann-fold domains"/>
    <property type="match status" value="1"/>
</dbReference>
<proteinExistence type="predicted"/>
<feature type="compositionally biased region" description="Basic residues" evidence="2">
    <location>
        <begin position="10"/>
        <end position="23"/>
    </location>
</feature>
<dbReference type="OrthoDB" id="9799090at2"/>
<protein>
    <submittedName>
        <fullName evidence="5">Potassium channel protein</fullName>
    </submittedName>
</protein>
<organism evidence="5 6">
    <name type="scientific">Azospirillum palustre</name>
    <dbReference type="NCBI Taxonomy" id="2044885"/>
    <lineage>
        <taxon>Bacteria</taxon>
        <taxon>Pseudomonadati</taxon>
        <taxon>Pseudomonadota</taxon>
        <taxon>Alphaproteobacteria</taxon>
        <taxon>Rhodospirillales</taxon>
        <taxon>Azospirillaceae</taxon>
        <taxon>Azospirillum</taxon>
    </lineage>
</organism>
<dbReference type="EMBL" id="PDKW01000038">
    <property type="protein sequence ID" value="PGH58499.1"/>
    <property type="molecule type" value="Genomic_DNA"/>
</dbReference>
<dbReference type="PANTHER" id="PTHR43833:SF9">
    <property type="entry name" value="POTASSIUM CHANNEL PROTEIN YUGO-RELATED"/>
    <property type="match status" value="1"/>
</dbReference>
<evidence type="ECO:0000313" key="5">
    <source>
        <dbReference type="EMBL" id="PGH58499.1"/>
    </source>
</evidence>
<dbReference type="SUPFAM" id="SSF81324">
    <property type="entry name" value="Voltage-gated potassium channels"/>
    <property type="match status" value="1"/>
</dbReference>
<dbReference type="InterPro" id="IPR050721">
    <property type="entry name" value="Trk_Ktr_HKT_K-transport"/>
</dbReference>
<keyword evidence="5" id="KW-0407">Ion channel</keyword>
<accession>A0A2B8BL98</accession>
<dbReference type="InterPro" id="IPR036291">
    <property type="entry name" value="NAD(P)-bd_dom_sf"/>
</dbReference>
<gene>
    <name evidence="5" type="ORF">CRT60_04915</name>
</gene>
<evidence type="ECO:0000256" key="2">
    <source>
        <dbReference type="SAM" id="MobiDB-lite"/>
    </source>
</evidence>
<keyword evidence="5" id="KW-0406">Ion transport</keyword>
<dbReference type="GO" id="GO:0006813">
    <property type="term" value="P:potassium ion transport"/>
    <property type="evidence" value="ECO:0007669"/>
    <property type="project" value="InterPro"/>
</dbReference>
<evidence type="ECO:0000313" key="6">
    <source>
        <dbReference type="Proteomes" id="UP000225379"/>
    </source>
</evidence>
<keyword evidence="3" id="KW-0812">Transmembrane</keyword>
<evidence type="ECO:0000256" key="3">
    <source>
        <dbReference type="SAM" id="Phobius"/>
    </source>
</evidence>
<feature type="domain" description="RCK N-terminal" evidence="4">
    <location>
        <begin position="147"/>
        <end position="267"/>
    </location>
</feature>
<keyword evidence="3" id="KW-1133">Transmembrane helix</keyword>
<dbReference type="InterPro" id="IPR013099">
    <property type="entry name" value="K_chnl_dom"/>
</dbReference>
<keyword evidence="6" id="KW-1185">Reference proteome</keyword>
<dbReference type="PANTHER" id="PTHR43833">
    <property type="entry name" value="POTASSIUM CHANNEL PROTEIN 2-RELATED-RELATED"/>
    <property type="match status" value="1"/>
</dbReference>
<dbReference type="Gene3D" id="3.40.50.720">
    <property type="entry name" value="NAD(P)-binding Rossmann-like Domain"/>
    <property type="match status" value="1"/>
</dbReference>
<feature type="transmembrane region" description="Helical" evidence="3">
    <location>
        <begin position="73"/>
        <end position="92"/>
    </location>
</feature>
<comment type="caution">
    <text evidence="5">The sequence shown here is derived from an EMBL/GenBank/DDBJ whole genome shotgun (WGS) entry which is preliminary data.</text>
</comment>